<keyword evidence="1" id="KW-0472">Membrane</keyword>
<protein>
    <recommendedName>
        <fullName evidence="4">Late embryogenesis abundant protein LEA-2 subgroup domain-containing protein</fullName>
    </recommendedName>
</protein>
<gene>
    <name evidence="2" type="ORF">EJB05_16817</name>
</gene>
<feature type="non-terminal residue" evidence="2">
    <location>
        <position position="1"/>
    </location>
</feature>
<keyword evidence="1" id="KW-0812">Transmembrane</keyword>
<dbReference type="OrthoDB" id="668221at2759"/>
<accession>A0A5J9VGX7</accession>
<dbReference type="PANTHER" id="PTHR33994">
    <property type="entry name" value="OS04G0515000 PROTEIN"/>
    <property type="match status" value="1"/>
</dbReference>
<dbReference type="Proteomes" id="UP000324897">
    <property type="component" value="Unassembled WGS sequence"/>
</dbReference>
<comment type="caution">
    <text evidence="2">The sequence shown here is derived from an EMBL/GenBank/DDBJ whole genome shotgun (WGS) entry which is preliminary data.</text>
</comment>
<sequence length="194" mass="20868">MAAGLSEDETRSSSERNPWVECIGPALAIAFLPGFVLFIYGILHFNYETPDFWVKLSGVEGLDRSADAVTAPTFNVTVRVDNEWNNFWEFCGKGGSVDVSYAGVPLAHGEFPEFCVPPGVVGSVPVVATSEGLGLPDDLYESMESQRQRQEPVQLAVDVQMREVTGRGGSLILLWCTAVLPGQPAGTLVCGISN</sequence>
<reference evidence="2 3" key="1">
    <citation type="journal article" date="2019" name="Sci. Rep.">
        <title>A high-quality genome of Eragrostis curvula grass provides insights into Poaceae evolution and supports new strategies to enhance forage quality.</title>
        <authorList>
            <person name="Carballo J."/>
            <person name="Santos B.A.C.M."/>
            <person name="Zappacosta D."/>
            <person name="Garbus I."/>
            <person name="Selva J.P."/>
            <person name="Gallo C.A."/>
            <person name="Diaz A."/>
            <person name="Albertini E."/>
            <person name="Caccamo M."/>
            <person name="Echenique V."/>
        </authorList>
    </citation>
    <scope>NUCLEOTIDE SEQUENCE [LARGE SCALE GENOMIC DNA]</scope>
    <source>
        <strain evidence="3">cv. Victoria</strain>
        <tissue evidence="2">Leaf</tissue>
    </source>
</reference>
<evidence type="ECO:0000313" key="3">
    <source>
        <dbReference type="Proteomes" id="UP000324897"/>
    </source>
</evidence>
<name>A0A5J9VGX7_9POAL</name>
<dbReference type="EMBL" id="RWGY01000009">
    <property type="protein sequence ID" value="TVU34958.1"/>
    <property type="molecule type" value="Genomic_DNA"/>
</dbReference>
<feature type="transmembrane region" description="Helical" evidence="1">
    <location>
        <begin position="23"/>
        <end position="43"/>
    </location>
</feature>
<evidence type="ECO:0000256" key="1">
    <source>
        <dbReference type="SAM" id="Phobius"/>
    </source>
</evidence>
<dbReference type="PANTHER" id="PTHR33994:SF11">
    <property type="entry name" value="OS01G0771600 PROTEIN"/>
    <property type="match status" value="1"/>
</dbReference>
<evidence type="ECO:0008006" key="4">
    <source>
        <dbReference type="Google" id="ProtNLM"/>
    </source>
</evidence>
<proteinExistence type="predicted"/>
<dbReference type="Gramene" id="TVU34958">
    <property type="protein sequence ID" value="TVU34958"/>
    <property type="gene ID" value="EJB05_16817"/>
</dbReference>
<keyword evidence="3" id="KW-1185">Reference proteome</keyword>
<evidence type="ECO:0000313" key="2">
    <source>
        <dbReference type="EMBL" id="TVU34958.1"/>
    </source>
</evidence>
<dbReference type="AlphaFoldDB" id="A0A5J9VGX7"/>
<keyword evidence="1" id="KW-1133">Transmembrane helix</keyword>
<organism evidence="2 3">
    <name type="scientific">Eragrostis curvula</name>
    <name type="common">weeping love grass</name>
    <dbReference type="NCBI Taxonomy" id="38414"/>
    <lineage>
        <taxon>Eukaryota</taxon>
        <taxon>Viridiplantae</taxon>
        <taxon>Streptophyta</taxon>
        <taxon>Embryophyta</taxon>
        <taxon>Tracheophyta</taxon>
        <taxon>Spermatophyta</taxon>
        <taxon>Magnoliopsida</taxon>
        <taxon>Liliopsida</taxon>
        <taxon>Poales</taxon>
        <taxon>Poaceae</taxon>
        <taxon>PACMAD clade</taxon>
        <taxon>Chloridoideae</taxon>
        <taxon>Eragrostideae</taxon>
        <taxon>Eragrostidinae</taxon>
        <taxon>Eragrostis</taxon>
    </lineage>
</organism>